<feature type="transmembrane region" description="Helical" evidence="9">
    <location>
        <begin position="150"/>
        <end position="172"/>
    </location>
</feature>
<evidence type="ECO:0000313" key="11">
    <source>
        <dbReference type="Proteomes" id="UP000183832"/>
    </source>
</evidence>
<dbReference type="Proteomes" id="UP000183832">
    <property type="component" value="Unassembled WGS sequence"/>
</dbReference>
<evidence type="ECO:0000256" key="7">
    <source>
        <dbReference type="ARBA" id="ARBA00023170"/>
    </source>
</evidence>
<organism evidence="10 11">
    <name type="scientific">Clunio marinus</name>
    <dbReference type="NCBI Taxonomy" id="568069"/>
    <lineage>
        <taxon>Eukaryota</taxon>
        <taxon>Metazoa</taxon>
        <taxon>Ecdysozoa</taxon>
        <taxon>Arthropoda</taxon>
        <taxon>Hexapoda</taxon>
        <taxon>Insecta</taxon>
        <taxon>Pterygota</taxon>
        <taxon>Neoptera</taxon>
        <taxon>Endopterygota</taxon>
        <taxon>Diptera</taxon>
        <taxon>Nematocera</taxon>
        <taxon>Chironomoidea</taxon>
        <taxon>Chironomidae</taxon>
        <taxon>Clunio</taxon>
    </lineage>
</organism>
<evidence type="ECO:0000256" key="5">
    <source>
        <dbReference type="ARBA" id="ARBA00022989"/>
    </source>
</evidence>
<keyword evidence="11" id="KW-1185">Reference proteome</keyword>
<dbReference type="AlphaFoldDB" id="A0A1J1I9B6"/>
<evidence type="ECO:0000256" key="3">
    <source>
        <dbReference type="ARBA" id="ARBA00022692"/>
    </source>
</evidence>
<keyword evidence="4 9" id="KW-0552">Olfaction</keyword>
<dbReference type="EMBL" id="CVRI01000044">
    <property type="protein sequence ID" value="CRK96861.1"/>
    <property type="molecule type" value="Genomic_DNA"/>
</dbReference>
<dbReference type="GO" id="GO:0005886">
    <property type="term" value="C:plasma membrane"/>
    <property type="evidence" value="ECO:0007669"/>
    <property type="project" value="UniProtKB-SubCell"/>
</dbReference>
<dbReference type="GO" id="GO:0007165">
    <property type="term" value="P:signal transduction"/>
    <property type="evidence" value="ECO:0007669"/>
    <property type="project" value="UniProtKB-KW"/>
</dbReference>
<keyword evidence="5 9" id="KW-1133">Transmembrane helix</keyword>
<evidence type="ECO:0000256" key="8">
    <source>
        <dbReference type="ARBA" id="ARBA00023224"/>
    </source>
</evidence>
<dbReference type="PANTHER" id="PTHR21137:SF44">
    <property type="entry name" value="ODORANT RECEPTOR 13A-RELATED"/>
    <property type="match status" value="1"/>
</dbReference>
<proteinExistence type="inferred from homology"/>
<evidence type="ECO:0000313" key="10">
    <source>
        <dbReference type="EMBL" id="CRK96861.1"/>
    </source>
</evidence>
<dbReference type="GO" id="GO:0005549">
    <property type="term" value="F:odorant binding"/>
    <property type="evidence" value="ECO:0007669"/>
    <property type="project" value="InterPro"/>
</dbReference>
<sequence length="400" mass="46648">MAAVLKSLFIEDENEVNFDSFINFPISCFKLIFFSFVRPERSASIREKLFYNIRLTYFRVLMVLFVLCLALIIAYAVIEAEDFVNATMVIPDAATTILIIMKSFITYWRRDEIWEICEELGILSNGRSATDITKYGIANHLKEYLRGMRIFTVMYASVFGPFVLQIIAYLIYGKRELMVKYWFPFDEYDPGNYPFALLFSAVMNWNYITFFVSTDSMMYTLMTVLAMEFDILRIDFMNLGASDVVEMKEKMKNLIKHHLRLLNYADKLQEIYGVLLLYDFVIGSMMICVLAFQFLIAKGLFTSVYIASYLSVIFCRIFFLCYKGQKVADNSSEIVQGVYFSGWENFTDIKLNKQMLLIMIRSQRPKFLTALGFADVSLENFSKCKLTRIKNLLNKSADYY</sequence>
<evidence type="ECO:0000256" key="1">
    <source>
        <dbReference type="ARBA" id="ARBA00004141"/>
    </source>
</evidence>
<evidence type="ECO:0000256" key="4">
    <source>
        <dbReference type="ARBA" id="ARBA00022725"/>
    </source>
</evidence>
<feature type="transmembrane region" description="Helical" evidence="9">
    <location>
        <begin position="57"/>
        <end position="77"/>
    </location>
</feature>
<name>A0A1J1I9B6_9DIPT</name>
<evidence type="ECO:0000256" key="2">
    <source>
        <dbReference type="ARBA" id="ARBA00022606"/>
    </source>
</evidence>
<evidence type="ECO:0000256" key="9">
    <source>
        <dbReference type="RuleBase" id="RU351113"/>
    </source>
</evidence>
<keyword evidence="3 9" id="KW-0812">Transmembrane</keyword>
<dbReference type="Pfam" id="PF02949">
    <property type="entry name" value="7tm_6"/>
    <property type="match status" value="1"/>
</dbReference>
<feature type="transmembrane region" description="Helical" evidence="9">
    <location>
        <begin position="192"/>
        <end position="212"/>
    </location>
</feature>
<keyword evidence="7 9" id="KW-0675">Receptor</keyword>
<feature type="transmembrane region" description="Helical" evidence="9">
    <location>
        <begin position="271"/>
        <end position="296"/>
    </location>
</feature>
<keyword evidence="6 9" id="KW-0472">Membrane</keyword>
<feature type="transmembrane region" description="Helical" evidence="9">
    <location>
        <begin position="20"/>
        <end position="37"/>
    </location>
</feature>
<gene>
    <name evidence="10" type="primary">putative Odorant receptor 85c</name>
    <name evidence="10" type="ORF">CLUMA_CG010282</name>
</gene>
<keyword evidence="8 9" id="KW-0807">Transducer</keyword>
<accession>A0A1J1I9B6</accession>
<dbReference type="OrthoDB" id="7730765at2759"/>
<keyword evidence="2 9" id="KW-0716">Sensory transduction</keyword>
<protein>
    <recommendedName>
        <fullName evidence="9">Odorant receptor</fullName>
    </recommendedName>
</protein>
<feature type="transmembrane region" description="Helical" evidence="9">
    <location>
        <begin position="302"/>
        <end position="322"/>
    </location>
</feature>
<reference evidence="10 11" key="1">
    <citation type="submission" date="2015-04" db="EMBL/GenBank/DDBJ databases">
        <authorList>
            <person name="Syromyatnikov M.Y."/>
            <person name="Popov V.N."/>
        </authorList>
    </citation>
    <scope>NUCLEOTIDE SEQUENCE [LARGE SCALE GENOMIC DNA]</scope>
</reference>
<dbReference type="InterPro" id="IPR004117">
    <property type="entry name" value="7tm6_olfct_rcpt"/>
</dbReference>
<feature type="transmembrane region" description="Helical" evidence="9">
    <location>
        <begin position="83"/>
        <end position="101"/>
    </location>
</feature>
<dbReference type="STRING" id="568069.A0A1J1I9B6"/>
<dbReference type="GO" id="GO:0004984">
    <property type="term" value="F:olfactory receptor activity"/>
    <property type="evidence" value="ECO:0007669"/>
    <property type="project" value="InterPro"/>
</dbReference>
<comment type="subcellular location">
    <subcellularLocation>
        <location evidence="9">Cell membrane</location>
        <topology evidence="9">Multi-pass membrane protein</topology>
    </subcellularLocation>
    <subcellularLocation>
        <location evidence="1">Membrane</location>
        <topology evidence="1">Multi-pass membrane protein</topology>
    </subcellularLocation>
</comment>
<comment type="similarity">
    <text evidence="9">Belongs to the insect chemoreceptor superfamily. Heteromeric odorant receptor channel (TC 1.A.69) family.</text>
</comment>
<dbReference type="PANTHER" id="PTHR21137">
    <property type="entry name" value="ODORANT RECEPTOR"/>
    <property type="match status" value="1"/>
</dbReference>
<evidence type="ECO:0000256" key="6">
    <source>
        <dbReference type="ARBA" id="ARBA00023136"/>
    </source>
</evidence>